<feature type="compositionally biased region" description="Polar residues" evidence="1">
    <location>
        <begin position="211"/>
        <end position="223"/>
    </location>
</feature>
<feature type="compositionally biased region" description="Basic and acidic residues" evidence="1">
    <location>
        <begin position="323"/>
        <end position="342"/>
    </location>
</feature>
<feature type="region of interest" description="Disordered" evidence="1">
    <location>
        <begin position="297"/>
        <end position="343"/>
    </location>
</feature>
<feature type="region of interest" description="Disordered" evidence="1">
    <location>
        <begin position="1"/>
        <end position="35"/>
    </location>
</feature>
<feature type="compositionally biased region" description="Basic and acidic residues" evidence="1">
    <location>
        <begin position="226"/>
        <end position="254"/>
    </location>
</feature>
<dbReference type="EMBL" id="JAAGAX010000001">
    <property type="protein sequence ID" value="KAF2325679.1"/>
    <property type="molecule type" value="Genomic_DNA"/>
</dbReference>
<dbReference type="InterPro" id="IPR044696">
    <property type="entry name" value="WIP1/2/3"/>
</dbReference>
<feature type="region of interest" description="Disordered" evidence="1">
    <location>
        <begin position="55"/>
        <end position="75"/>
    </location>
</feature>
<evidence type="ECO:0000313" key="3">
    <source>
        <dbReference type="Proteomes" id="UP000467840"/>
    </source>
</evidence>
<sequence>MDLEGENSALESVEDNELTTNLDSVSNLDQNKGKFEANGSCSNEIHNMRIEQLENENSVNSQPLTAKSPIMGSPTMTKGYGLRKWRRLKREVVKDANASADNSKVLKRGLSSSGTKLINLLPAVIKQNSEGSTGSANVLRNAGVIDGLATRGPCLESSFAVGSAFVLGIDSENSEDRSSKSSTAASAPRLRYDLPAVLGYMRERNRINLSGKSVASSIQQVSQGKVRAESSKKPRGDKVKIEKENSHSSMESDSRSSNFVFMQGVCSVTSNGNQSENYDGENSDDGHAGEQQFSEEVQTVYGQENVGEVKNASQDDLAADASWEDKEEKSENHQPTTDHDPLVESLIILQTVQEVLESEIRKP</sequence>
<evidence type="ECO:0000256" key="1">
    <source>
        <dbReference type="SAM" id="MobiDB-lite"/>
    </source>
</evidence>
<evidence type="ECO:0008006" key="4">
    <source>
        <dbReference type="Google" id="ProtNLM"/>
    </source>
</evidence>
<feature type="region of interest" description="Disordered" evidence="1">
    <location>
        <begin position="270"/>
        <end position="289"/>
    </location>
</feature>
<dbReference type="PANTHER" id="PTHR34562">
    <property type="entry name" value="WPP DOMAIN-INTERACTING PROTEIN 2"/>
    <property type="match status" value="1"/>
</dbReference>
<reference evidence="2 3" key="1">
    <citation type="journal article" date="2020" name="Mol. Plant">
        <title>The Chromosome-Based Rubber Tree Genome Provides New Insights into Spurge Genome Evolution and Rubber Biosynthesis.</title>
        <authorList>
            <person name="Liu J."/>
            <person name="Shi C."/>
            <person name="Shi C.C."/>
            <person name="Li W."/>
            <person name="Zhang Q.J."/>
            <person name="Zhang Y."/>
            <person name="Li K."/>
            <person name="Lu H.F."/>
            <person name="Shi C."/>
            <person name="Zhu S.T."/>
            <person name="Xiao Z.Y."/>
            <person name="Nan H."/>
            <person name="Yue Y."/>
            <person name="Zhu X.G."/>
            <person name="Wu Y."/>
            <person name="Hong X.N."/>
            <person name="Fan G.Y."/>
            <person name="Tong Y."/>
            <person name="Zhang D."/>
            <person name="Mao C.L."/>
            <person name="Liu Y.L."/>
            <person name="Hao S.J."/>
            <person name="Liu W.Q."/>
            <person name="Lv M.Q."/>
            <person name="Zhang H.B."/>
            <person name="Liu Y."/>
            <person name="Hu-Tang G.R."/>
            <person name="Wang J.P."/>
            <person name="Wang J.H."/>
            <person name="Sun Y.H."/>
            <person name="Ni S.B."/>
            <person name="Chen W.B."/>
            <person name="Zhang X.C."/>
            <person name="Jiao Y.N."/>
            <person name="Eichler E.E."/>
            <person name="Li G.H."/>
            <person name="Liu X."/>
            <person name="Gao L.Z."/>
        </authorList>
    </citation>
    <scope>NUCLEOTIDE SEQUENCE [LARGE SCALE GENOMIC DNA]</scope>
    <source>
        <strain evidence="3">cv. GT1</strain>
        <tissue evidence="2">Leaf</tissue>
    </source>
</reference>
<keyword evidence="3" id="KW-1185">Reference proteome</keyword>
<feature type="region of interest" description="Disordered" evidence="1">
    <location>
        <begin position="211"/>
        <end position="256"/>
    </location>
</feature>
<proteinExistence type="predicted"/>
<protein>
    <recommendedName>
        <fullName evidence="4">WPP domain-containing protein</fullName>
    </recommendedName>
</protein>
<dbReference type="AlphaFoldDB" id="A0A6A6NK65"/>
<gene>
    <name evidence="2" type="ORF">GH714_032577</name>
</gene>
<organism evidence="2 3">
    <name type="scientific">Hevea brasiliensis</name>
    <name type="common">Para rubber tree</name>
    <name type="synonym">Siphonia brasiliensis</name>
    <dbReference type="NCBI Taxonomy" id="3981"/>
    <lineage>
        <taxon>Eukaryota</taxon>
        <taxon>Viridiplantae</taxon>
        <taxon>Streptophyta</taxon>
        <taxon>Embryophyta</taxon>
        <taxon>Tracheophyta</taxon>
        <taxon>Spermatophyta</taxon>
        <taxon>Magnoliopsida</taxon>
        <taxon>eudicotyledons</taxon>
        <taxon>Gunneridae</taxon>
        <taxon>Pentapetalae</taxon>
        <taxon>rosids</taxon>
        <taxon>fabids</taxon>
        <taxon>Malpighiales</taxon>
        <taxon>Euphorbiaceae</taxon>
        <taxon>Crotonoideae</taxon>
        <taxon>Micrandreae</taxon>
        <taxon>Hevea</taxon>
    </lineage>
</organism>
<accession>A0A6A6NK65</accession>
<feature type="compositionally biased region" description="Polar residues" evidence="1">
    <location>
        <begin position="18"/>
        <end position="30"/>
    </location>
</feature>
<comment type="caution">
    <text evidence="2">The sequence shown here is derived from an EMBL/GenBank/DDBJ whole genome shotgun (WGS) entry which is preliminary data.</text>
</comment>
<dbReference type="Proteomes" id="UP000467840">
    <property type="component" value="Chromosome 5"/>
</dbReference>
<feature type="compositionally biased region" description="Polar residues" evidence="1">
    <location>
        <begin position="55"/>
        <end position="65"/>
    </location>
</feature>
<dbReference type="PANTHER" id="PTHR34562:SF8">
    <property type="entry name" value="WPP DOMAIN-INTERACTING PROTEIN 1"/>
    <property type="match status" value="1"/>
</dbReference>
<name>A0A6A6NK65_HEVBR</name>
<evidence type="ECO:0000313" key="2">
    <source>
        <dbReference type="EMBL" id="KAF2325679.1"/>
    </source>
</evidence>